<dbReference type="SMART" id="SM00502">
    <property type="entry name" value="BBC"/>
    <property type="match status" value="1"/>
</dbReference>
<gene>
    <name evidence="4" type="ORF">PACLA_8A017791</name>
</gene>
<dbReference type="GO" id="GO:0070842">
    <property type="term" value="P:aggresome assembly"/>
    <property type="evidence" value="ECO:0007669"/>
    <property type="project" value="TreeGrafter"/>
</dbReference>
<feature type="region of interest" description="Disordered" evidence="3">
    <location>
        <begin position="468"/>
        <end position="592"/>
    </location>
</feature>
<comment type="caution">
    <text evidence="4">The sequence shown here is derived from an EMBL/GenBank/DDBJ whole genome shotgun (WGS) entry which is preliminary data.</text>
</comment>
<dbReference type="Gene3D" id="3.30.40.10">
    <property type="entry name" value="Zinc/RING finger domain, C3HC4 (zinc finger)"/>
    <property type="match status" value="1"/>
</dbReference>
<dbReference type="InterPro" id="IPR008974">
    <property type="entry name" value="TRAF-like"/>
</dbReference>
<dbReference type="GO" id="GO:0008270">
    <property type="term" value="F:zinc ion binding"/>
    <property type="evidence" value="ECO:0007669"/>
    <property type="project" value="InterPro"/>
</dbReference>
<dbReference type="PROSITE" id="PS50144">
    <property type="entry name" value="MATH"/>
    <property type="match status" value="1"/>
</dbReference>
<dbReference type="CDD" id="cd03773">
    <property type="entry name" value="MATH_TRIM37"/>
    <property type="match status" value="1"/>
</dbReference>
<keyword evidence="5" id="KW-1185">Reference proteome</keyword>
<evidence type="ECO:0000256" key="2">
    <source>
        <dbReference type="SAM" id="Coils"/>
    </source>
</evidence>
<evidence type="ECO:0000313" key="5">
    <source>
        <dbReference type="Proteomes" id="UP001152795"/>
    </source>
</evidence>
<feature type="compositionally biased region" description="Polar residues" evidence="3">
    <location>
        <begin position="568"/>
        <end position="580"/>
    </location>
</feature>
<dbReference type="Gene3D" id="2.60.210.10">
    <property type="entry name" value="Apoptosis, Tumor Necrosis Factor Receptor Associated Protein 2, Chain A"/>
    <property type="match status" value="1"/>
</dbReference>
<dbReference type="PROSITE" id="PS50119">
    <property type="entry name" value="ZF_BBOX"/>
    <property type="match status" value="1"/>
</dbReference>
<feature type="region of interest" description="Disordered" evidence="3">
    <location>
        <begin position="723"/>
        <end position="763"/>
    </location>
</feature>
<dbReference type="CDD" id="cd19779">
    <property type="entry name" value="Bbox2_TRIM37_C-VIII"/>
    <property type="match status" value="1"/>
</dbReference>
<dbReference type="GO" id="GO:0051865">
    <property type="term" value="P:protein autoubiquitination"/>
    <property type="evidence" value="ECO:0007669"/>
    <property type="project" value="TreeGrafter"/>
</dbReference>
<organism evidence="4 5">
    <name type="scientific">Paramuricea clavata</name>
    <name type="common">Red gorgonian</name>
    <name type="synonym">Violescent sea-whip</name>
    <dbReference type="NCBI Taxonomy" id="317549"/>
    <lineage>
        <taxon>Eukaryota</taxon>
        <taxon>Metazoa</taxon>
        <taxon>Cnidaria</taxon>
        <taxon>Anthozoa</taxon>
        <taxon>Octocorallia</taxon>
        <taxon>Malacalcyonacea</taxon>
        <taxon>Plexauridae</taxon>
        <taxon>Paramuricea</taxon>
    </lineage>
</organism>
<dbReference type="OrthoDB" id="5971817at2759"/>
<protein>
    <submittedName>
        <fullName evidence="4">E3 ubiquitin- ligase TRIM37-like isoform X1</fullName>
    </submittedName>
</protein>
<dbReference type="GO" id="GO:0005778">
    <property type="term" value="C:peroxisomal membrane"/>
    <property type="evidence" value="ECO:0007669"/>
    <property type="project" value="TreeGrafter"/>
</dbReference>
<dbReference type="Pfam" id="PF22486">
    <property type="entry name" value="MATH_2"/>
    <property type="match status" value="1"/>
</dbReference>
<dbReference type="InterPro" id="IPR037299">
    <property type="entry name" value="TRIM37_MATH"/>
</dbReference>
<dbReference type="Proteomes" id="UP001152795">
    <property type="component" value="Unassembled WGS sequence"/>
</dbReference>
<dbReference type="GO" id="GO:0031625">
    <property type="term" value="F:ubiquitin protein ligase binding"/>
    <property type="evidence" value="ECO:0007669"/>
    <property type="project" value="TreeGrafter"/>
</dbReference>
<dbReference type="SMART" id="SM00336">
    <property type="entry name" value="BBOX"/>
    <property type="match status" value="1"/>
</dbReference>
<dbReference type="GO" id="GO:0061630">
    <property type="term" value="F:ubiquitin protein ligase activity"/>
    <property type="evidence" value="ECO:0007669"/>
    <property type="project" value="TreeGrafter"/>
</dbReference>
<evidence type="ECO:0000313" key="4">
    <source>
        <dbReference type="EMBL" id="CAB3983813.1"/>
    </source>
</evidence>
<feature type="compositionally biased region" description="Polar residues" evidence="3">
    <location>
        <begin position="1081"/>
        <end position="1090"/>
    </location>
</feature>
<dbReference type="GO" id="GO:0005164">
    <property type="term" value="F:tumor necrosis factor receptor binding"/>
    <property type="evidence" value="ECO:0007669"/>
    <property type="project" value="TreeGrafter"/>
</dbReference>
<feature type="non-terminal residue" evidence="4">
    <location>
        <position position="1"/>
    </location>
</feature>
<feature type="compositionally biased region" description="Basic residues" evidence="3">
    <location>
        <begin position="890"/>
        <end position="905"/>
    </location>
</feature>
<proteinExistence type="predicted"/>
<dbReference type="EMBL" id="CACRXK020000661">
    <property type="protein sequence ID" value="CAB3983813.1"/>
    <property type="molecule type" value="Genomic_DNA"/>
</dbReference>
<dbReference type="SUPFAM" id="SSF49599">
    <property type="entry name" value="TRAF domain-like"/>
    <property type="match status" value="1"/>
</dbReference>
<dbReference type="PANTHER" id="PTHR36754:SF2">
    <property type="entry name" value="E3 UBIQUITIN-PROTEIN LIGASE TRIM37"/>
    <property type="match status" value="1"/>
</dbReference>
<feature type="coiled-coil region" evidence="2">
    <location>
        <begin position="106"/>
        <end position="140"/>
    </location>
</feature>
<dbReference type="InterPro" id="IPR002083">
    <property type="entry name" value="MATH/TRAF_dom"/>
</dbReference>
<feature type="region of interest" description="Disordered" evidence="3">
    <location>
        <begin position="883"/>
        <end position="905"/>
    </location>
</feature>
<dbReference type="InterPro" id="IPR053003">
    <property type="entry name" value="TRIM_RBCC_E3_ubiq-ligases"/>
</dbReference>
<dbReference type="GO" id="GO:0016874">
    <property type="term" value="F:ligase activity"/>
    <property type="evidence" value="ECO:0007669"/>
    <property type="project" value="UniProtKB-KW"/>
</dbReference>
<feature type="compositionally biased region" description="Polar residues" evidence="3">
    <location>
        <begin position="723"/>
        <end position="736"/>
    </location>
</feature>
<accession>A0A6S7G0Z6</accession>
<dbReference type="PANTHER" id="PTHR36754">
    <property type="entry name" value="E3 UBIQUITIN-PROTEIN LIGASE TRIM37"/>
    <property type="match status" value="1"/>
</dbReference>
<sequence length="1111" mass="124654">RWMSERSTCPHCRGTLQLQEMVHCRWVEDITQRLTSLQQQAQARPTVKQEKDWCKEHNEKLSVFCCTCKICICHQCALWAGQHSGHSFKQLDEVYDQHVSLVTDEVASLRRRLMELISLVQEVERNVESLREGKEERVREIHNAVELMIARLDSQLKSKLLVLMGQKNSLIHETELLESHLQEVEDQLHSCSKSELITNTGDLLVKFNEIHKKPIGSFVSPPIPADFTSEIVPLFETSTFCISNFSSVRRKADPVYSDCLEVNGLCWRLKVYPDGNGVVRGNYLSIFLELYDGLPDPAKYEYRIELVHHSSPNSSKNIIREFASEFEVGECWGYNRFFRLDLLADEGYLNVTNDTLILRFHVRAPTYFQKSQEQKWYIQKEAELKKQHLQQIDRLKERLMQELAKNNTNPSAASGLLDYSHGSLLEQTFEEPEAEPQPSKIFTSKVIPSSRFKTTQAIAIDVESATAQISQTNEGGEEDISDDVQDSDESSKEDDVEDDSTEGEEEVEQGPLDNTNLEESNLEESGLLEESELADESVEEDWRNELEERVEQRDEKESEDMKRKIARNSGTQAAISQAVTSPDGAQGGTSQSAIAEANTSQANISQANTSQASISQTSTSQASVLQASTLDDHTSQWIHTFTKPQALSLRWVREATIDNPWGWNKPEAADFCLDHIALGAASSPRPRNIPEYDVDAVLSAGELVIDEEERALLENMGLETNSTINAGNAKKNSAQKMQRRKSGKNDDPLTKPLAPDDPFLPFLPPNIPSNSRWAKIMRNNWERELRKRQARLAAERTAGGVILVSPDHAHSYCASGSVQSANSSPARLRRATLPSSPGTNPPSHSPGAQSNNLSLNEATANEGNNSFNAKPFQLRKLAENLSDVSLSSKVRGKSTSKRRSPKKRSAVKTIDDFFVDSSSIDQDDEARGTEEDRDSLEREGLQWTSRVLEEMKRTQNYSLKNRLNDKEGCICPTRNSALRCSNKALGPRCITLDRDYAKAFGEDRDGRRKIKYAKPLRVPDSSDSEGDDDDENTTRPSGHIPATGQASSTSTTSAFPARRSPPLREFLQQLTAMRIQVENHPLNNPEPSQRASDENGQPEEESPENNPTSVI</sequence>
<dbReference type="SMART" id="SM00061">
    <property type="entry name" value="MATH"/>
    <property type="match status" value="1"/>
</dbReference>
<dbReference type="GO" id="GO:0016235">
    <property type="term" value="C:aggresome"/>
    <property type="evidence" value="ECO:0007669"/>
    <property type="project" value="TreeGrafter"/>
</dbReference>
<name>A0A6S7G0Z6_PARCT</name>
<feature type="compositionally biased region" description="Acidic residues" evidence="3">
    <location>
        <begin position="520"/>
        <end position="539"/>
    </location>
</feature>
<feature type="coiled-coil region" evidence="2">
    <location>
        <begin position="378"/>
        <end position="409"/>
    </location>
</feature>
<feature type="compositionally biased region" description="Acidic residues" evidence="3">
    <location>
        <begin position="1022"/>
        <end position="1031"/>
    </location>
</feature>
<feature type="region of interest" description="Disordered" evidence="3">
    <location>
        <begin position="1011"/>
        <end position="1111"/>
    </location>
</feature>
<dbReference type="AlphaFoldDB" id="A0A6S7G0Z6"/>
<reference evidence="4" key="1">
    <citation type="submission" date="2020-04" db="EMBL/GenBank/DDBJ databases">
        <authorList>
            <person name="Alioto T."/>
            <person name="Alioto T."/>
            <person name="Gomez Garrido J."/>
        </authorList>
    </citation>
    <scope>NUCLEOTIDE SEQUENCE</scope>
    <source>
        <strain evidence="4">A484AB</strain>
    </source>
</reference>
<feature type="region of interest" description="Disordered" evidence="3">
    <location>
        <begin position="814"/>
        <end position="853"/>
    </location>
</feature>
<keyword evidence="4" id="KW-0436">Ligase</keyword>
<dbReference type="GO" id="GO:0006513">
    <property type="term" value="P:protein monoubiquitination"/>
    <property type="evidence" value="ECO:0007669"/>
    <property type="project" value="TreeGrafter"/>
</dbReference>
<dbReference type="SUPFAM" id="SSF57845">
    <property type="entry name" value="B-box zinc-binding domain"/>
    <property type="match status" value="1"/>
</dbReference>
<keyword evidence="2" id="KW-0175">Coiled coil</keyword>
<dbReference type="Gene3D" id="3.30.160.60">
    <property type="entry name" value="Classic Zinc Finger"/>
    <property type="match status" value="1"/>
</dbReference>
<dbReference type="InterPro" id="IPR013083">
    <property type="entry name" value="Znf_RING/FYVE/PHD"/>
</dbReference>
<evidence type="ECO:0000256" key="1">
    <source>
        <dbReference type="ARBA" id="ARBA00022723"/>
    </source>
</evidence>
<feature type="compositionally biased region" description="Acidic residues" evidence="3">
    <location>
        <begin position="475"/>
        <end position="508"/>
    </location>
</feature>
<evidence type="ECO:0000256" key="3">
    <source>
        <dbReference type="SAM" id="MobiDB-lite"/>
    </source>
</evidence>
<dbReference type="InterPro" id="IPR000315">
    <property type="entry name" value="Znf_B-box"/>
</dbReference>
<dbReference type="InterPro" id="IPR003649">
    <property type="entry name" value="Bbox_C"/>
</dbReference>
<feature type="compositionally biased region" description="Basic and acidic residues" evidence="3">
    <location>
        <begin position="540"/>
        <end position="563"/>
    </location>
</feature>
<dbReference type="Pfam" id="PF00643">
    <property type="entry name" value="zf-B_box"/>
    <property type="match status" value="1"/>
</dbReference>
<feature type="compositionally biased region" description="Low complexity" evidence="3">
    <location>
        <begin position="1042"/>
        <end position="1057"/>
    </location>
</feature>
<keyword evidence="1" id="KW-0479">Metal-binding</keyword>
<feature type="compositionally biased region" description="Polar residues" evidence="3">
    <location>
        <begin position="814"/>
        <end position="825"/>
    </location>
</feature>